<dbReference type="SUPFAM" id="SSF141371">
    <property type="entry name" value="PilZ domain-like"/>
    <property type="match status" value="1"/>
</dbReference>
<evidence type="ECO:0000313" key="3">
    <source>
        <dbReference type="EMBL" id="GJD88991.1"/>
    </source>
</evidence>
<dbReference type="Proteomes" id="UP001055247">
    <property type="component" value="Unassembled WGS sequence"/>
</dbReference>
<feature type="domain" description="PilZ" evidence="2">
    <location>
        <begin position="17"/>
        <end position="90"/>
    </location>
</feature>
<organism evidence="3 4">
    <name type="scientific">Methylobacterium hispanicum</name>
    <dbReference type="NCBI Taxonomy" id="270350"/>
    <lineage>
        <taxon>Bacteria</taxon>
        <taxon>Pseudomonadati</taxon>
        <taxon>Pseudomonadota</taxon>
        <taxon>Alphaproteobacteria</taxon>
        <taxon>Hyphomicrobiales</taxon>
        <taxon>Methylobacteriaceae</taxon>
        <taxon>Methylobacterium</taxon>
    </lineage>
</organism>
<name>A0AAV4ZMC5_9HYPH</name>
<dbReference type="EMBL" id="BPQO01000009">
    <property type="protein sequence ID" value="GJD88991.1"/>
    <property type="molecule type" value="Genomic_DNA"/>
</dbReference>
<dbReference type="GO" id="GO:0035438">
    <property type="term" value="F:cyclic-di-GMP binding"/>
    <property type="evidence" value="ECO:0007669"/>
    <property type="project" value="InterPro"/>
</dbReference>
<comment type="caution">
    <text evidence="3">The sequence shown here is derived from an EMBL/GenBank/DDBJ whole genome shotgun (WGS) entry which is preliminary data.</text>
</comment>
<reference evidence="3" key="2">
    <citation type="submission" date="2021-08" db="EMBL/GenBank/DDBJ databases">
        <authorList>
            <person name="Tani A."/>
            <person name="Ola A."/>
            <person name="Ogura Y."/>
            <person name="Katsura K."/>
            <person name="Hayashi T."/>
        </authorList>
    </citation>
    <scope>NUCLEOTIDE SEQUENCE</scope>
    <source>
        <strain evidence="3">DSM 16372</strain>
    </source>
</reference>
<evidence type="ECO:0000313" key="4">
    <source>
        <dbReference type="Proteomes" id="UP001055247"/>
    </source>
</evidence>
<dbReference type="Pfam" id="PF07238">
    <property type="entry name" value="PilZ"/>
    <property type="match status" value="1"/>
</dbReference>
<feature type="region of interest" description="Disordered" evidence="1">
    <location>
        <begin position="98"/>
        <end position="119"/>
    </location>
</feature>
<dbReference type="AlphaFoldDB" id="A0AAV4ZMC5"/>
<protein>
    <recommendedName>
        <fullName evidence="2">PilZ domain-containing protein</fullName>
    </recommendedName>
</protein>
<proteinExistence type="predicted"/>
<keyword evidence="4" id="KW-1185">Reference proteome</keyword>
<evidence type="ECO:0000259" key="2">
    <source>
        <dbReference type="Pfam" id="PF07238"/>
    </source>
</evidence>
<sequence length="119" mass="12737">MTSADDRARRDQADPGRRAAVRVAAMIPASALLPDGTAQVCVIRDISTGGARLSIARRHLLAETFLLRVAGFENPFRVRRVWQRGDLAGVMLELGRGKEAPAPLTSPSQPARPPSGAAR</sequence>
<gene>
    <name evidence="3" type="ORF">BHAOGJBA_2516</name>
</gene>
<accession>A0AAV4ZMC5</accession>
<evidence type="ECO:0000256" key="1">
    <source>
        <dbReference type="SAM" id="MobiDB-lite"/>
    </source>
</evidence>
<reference evidence="3" key="1">
    <citation type="journal article" date="2016" name="Front. Microbiol.">
        <title>Genome Sequence of the Piezophilic, Mesophilic Sulfate-Reducing Bacterium Desulfovibrio indicus J2T.</title>
        <authorList>
            <person name="Cao J."/>
            <person name="Maignien L."/>
            <person name="Shao Z."/>
            <person name="Alain K."/>
            <person name="Jebbar M."/>
        </authorList>
    </citation>
    <scope>NUCLEOTIDE SEQUENCE</scope>
    <source>
        <strain evidence="3">DSM 16372</strain>
    </source>
</reference>
<dbReference type="Gene3D" id="2.40.10.220">
    <property type="entry name" value="predicted glycosyltransferase like domains"/>
    <property type="match status" value="1"/>
</dbReference>
<dbReference type="InterPro" id="IPR009875">
    <property type="entry name" value="PilZ_domain"/>
</dbReference>